<dbReference type="InterPro" id="IPR001789">
    <property type="entry name" value="Sig_transdc_resp-reg_receiver"/>
</dbReference>
<proteinExistence type="predicted"/>
<dbReference type="Pfam" id="PF00486">
    <property type="entry name" value="Trans_reg_C"/>
    <property type="match status" value="1"/>
</dbReference>
<dbReference type="PANTHER" id="PTHR48111">
    <property type="entry name" value="REGULATOR OF RPOS"/>
    <property type="match status" value="1"/>
</dbReference>
<evidence type="ECO:0000313" key="12">
    <source>
        <dbReference type="Proteomes" id="UP000293398"/>
    </source>
</evidence>
<dbReference type="GO" id="GO:0006355">
    <property type="term" value="P:regulation of DNA-templated transcription"/>
    <property type="evidence" value="ECO:0007669"/>
    <property type="project" value="InterPro"/>
</dbReference>
<dbReference type="Gene3D" id="6.10.250.690">
    <property type="match status" value="1"/>
</dbReference>
<evidence type="ECO:0000256" key="3">
    <source>
        <dbReference type="ARBA" id="ARBA00023012"/>
    </source>
</evidence>
<dbReference type="GO" id="GO:0005829">
    <property type="term" value="C:cytosol"/>
    <property type="evidence" value="ECO:0007669"/>
    <property type="project" value="TreeGrafter"/>
</dbReference>
<feature type="domain" description="OmpR/PhoB-type" evidence="10">
    <location>
        <begin position="123"/>
        <end position="221"/>
    </location>
</feature>
<dbReference type="PROSITE" id="PS51755">
    <property type="entry name" value="OMPR_PHOB"/>
    <property type="match status" value="1"/>
</dbReference>
<comment type="caution">
    <text evidence="11">The sequence shown here is derived from an EMBL/GenBank/DDBJ whole genome shotgun (WGS) entry which is preliminary data.</text>
</comment>
<evidence type="ECO:0000313" key="11">
    <source>
        <dbReference type="EMBL" id="RZT98519.1"/>
    </source>
</evidence>
<dbReference type="GO" id="GO:0000156">
    <property type="term" value="F:phosphorelay response regulator activity"/>
    <property type="evidence" value="ECO:0007669"/>
    <property type="project" value="TreeGrafter"/>
</dbReference>
<dbReference type="Proteomes" id="UP000293398">
    <property type="component" value="Unassembled WGS sequence"/>
</dbReference>
<dbReference type="PROSITE" id="PS50110">
    <property type="entry name" value="RESPONSE_REGULATORY"/>
    <property type="match status" value="1"/>
</dbReference>
<dbReference type="SMART" id="SM00862">
    <property type="entry name" value="Trans_reg_C"/>
    <property type="match status" value="1"/>
</dbReference>
<keyword evidence="1" id="KW-0104">Cadmium</keyword>
<accession>A0A4Q7VQ51</accession>
<dbReference type="GO" id="GO:0032993">
    <property type="term" value="C:protein-DNA complex"/>
    <property type="evidence" value="ECO:0007669"/>
    <property type="project" value="TreeGrafter"/>
</dbReference>
<evidence type="ECO:0000256" key="5">
    <source>
        <dbReference type="ARBA" id="ARBA00023125"/>
    </source>
</evidence>
<keyword evidence="3" id="KW-0902">Two-component regulatory system</keyword>
<evidence type="ECO:0000256" key="6">
    <source>
        <dbReference type="ARBA" id="ARBA00023163"/>
    </source>
</evidence>
<dbReference type="InterPro" id="IPR011006">
    <property type="entry name" value="CheY-like_superfamily"/>
</dbReference>
<organism evidence="11 12">
    <name type="scientific">Advenella incenata</name>
    <dbReference type="NCBI Taxonomy" id="267800"/>
    <lineage>
        <taxon>Bacteria</taxon>
        <taxon>Pseudomonadati</taxon>
        <taxon>Pseudomonadota</taxon>
        <taxon>Betaproteobacteria</taxon>
        <taxon>Burkholderiales</taxon>
        <taxon>Alcaligenaceae</taxon>
    </lineage>
</organism>
<keyword evidence="5 8" id="KW-0238">DNA-binding</keyword>
<reference evidence="11 12" key="1">
    <citation type="submission" date="2019-02" db="EMBL/GenBank/DDBJ databases">
        <title>Genomic Encyclopedia of Type Strains, Phase IV (KMG-IV): sequencing the most valuable type-strain genomes for metagenomic binning, comparative biology and taxonomic classification.</title>
        <authorList>
            <person name="Goeker M."/>
        </authorList>
    </citation>
    <scope>NUCLEOTIDE SEQUENCE [LARGE SCALE GENOMIC DNA]</scope>
    <source>
        <strain evidence="11 12">DSM 23814</strain>
    </source>
</reference>
<dbReference type="CDD" id="cd19935">
    <property type="entry name" value="REC_OmpR_CusR-like"/>
    <property type="match status" value="1"/>
</dbReference>
<dbReference type="Gene3D" id="1.10.10.10">
    <property type="entry name" value="Winged helix-like DNA-binding domain superfamily/Winged helix DNA-binding domain"/>
    <property type="match status" value="1"/>
</dbReference>
<dbReference type="CDD" id="cd00383">
    <property type="entry name" value="trans_reg_C"/>
    <property type="match status" value="1"/>
</dbReference>
<dbReference type="InterPro" id="IPR039420">
    <property type="entry name" value="WalR-like"/>
</dbReference>
<evidence type="ECO:0000256" key="2">
    <source>
        <dbReference type="ARBA" id="ARBA00022553"/>
    </source>
</evidence>
<dbReference type="SMART" id="SM00448">
    <property type="entry name" value="REC"/>
    <property type="match status" value="1"/>
</dbReference>
<evidence type="ECO:0000256" key="4">
    <source>
        <dbReference type="ARBA" id="ARBA00023015"/>
    </source>
</evidence>
<gene>
    <name evidence="11" type="ORF">EV681_0297</name>
</gene>
<evidence type="ECO:0000256" key="8">
    <source>
        <dbReference type="PROSITE-ProRule" id="PRU01091"/>
    </source>
</evidence>
<dbReference type="SUPFAM" id="SSF52172">
    <property type="entry name" value="CheY-like"/>
    <property type="match status" value="1"/>
</dbReference>
<dbReference type="GO" id="GO:0000976">
    <property type="term" value="F:transcription cis-regulatory region binding"/>
    <property type="evidence" value="ECO:0007669"/>
    <property type="project" value="TreeGrafter"/>
</dbReference>
<dbReference type="EMBL" id="SHKO01000001">
    <property type="protein sequence ID" value="RZT98519.1"/>
    <property type="molecule type" value="Genomic_DNA"/>
</dbReference>
<dbReference type="FunFam" id="1.10.10.10:FF:000005">
    <property type="entry name" value="Two-component system response regulator"/>
    <property type="match status" value="1"/>
</dbReference>
<evidence type="ECO:0000259" key="10">
    <source>
        <dbReference type="PROSITE" id="PS51755"/>
    </source>
</evidence>
<dbReference type="OrthoDB" id="9802426at2"/>
<dbReference type="Gene3D" id="3.40.50.2300">
    <property type="match status" value="1"/>
</dbReference>
<name>A0A4Q7VQ51_9BURK</name>
<protein>
    <submittedName>
        <fullName evidence="11">Two-component system copper resistance phosphate regulon response regulator CusR</fullName>
    </submittedName>
</protein>
<dbReference type="NCBIfam" id="TIGR01387">
    <property type="entry name" value="cztR_silR_copR"/>
    <property type="match status" value="1"/>
</dbReference>
<dbReference type="RefSeq" id="WP_128393590.1">
    <property type="nucleotide sequence ID" value="NZ_SHKO01000001.1"/>
</dbReference>
<evidence type="ECO:0000256" key="7">
    <source>
        <dbReference type="PROSITE-ProRule" id="PRU00169"/>
    </source>
</evidence>
<evidence type="ECO:0000256" key="1">
    <source>
        <dbReference type="ARBA" id="ARBA00022539"/>
    </source>
</evidence>
<dbReference type="InterPro" id="IPR006291">
    <property type="entry name" value="CusR-like"/>
</dbReference>
<keyword evidence="2 7" id="KW-0597">Phosphoprotein</keyword>
<evidence type="ECO:0000259" key="9">
    <source>
        <dbReference type="PROSITE" id="PS50110"/>
    </source>
</evidence>
<keyword evidence="4" id="KW-0805">Transcription regulation</keyword>
<feature type="domain" description="Response regulatory" evidence="9">
    <location>
        <begin position="2"/>
        <end position="115"/>
    </location>
</feature>
<dbReference type="InterPro" id="IPR036388">
    <property type="entry name" value="WH-like_DNA-bd_sf"/>
</dbReference>
<dbReference type="Pfam" id="PF00072">
    <property type="entry name" value="Response_reg"/>
    <property type="match status" value="1"/>
</dbReference>
<sequence length="223" mass="25468">MTILVIEDDSKTGDYLRKGLLESGYAVDLARNGVDGLHLAQTQDYDLVILDVMLPGKDGWQVMSALRRERDVPVIFLTARDQVDDRIRGLQLGADDYLVKPFSFTELVLRVRTLLRRGVVRDSEVFQLADLQLDPLRHKVTRQGVNIVLTNKEFMLLHLLIRRQGEALSRSDIASQVWDMNFDSDTNVVDVAIKRLRAKIDAPFDRKLIHTVRSVGYMFSEES</sequence>
<keyword evidence="12" id="KW-1185">Reference proteome</keyword>
<dbReference type="PANTHER" id="PTHR48111:SF41">
    <property type="entry name" value="TRANSCRIPTIONAL REGULATORY PROTEIN CUSR-RELATED"/>
    <property type="match status" value="1"/>
</dbReference>
<dbReference type="AlphaFoldDB" id="A0A4Q7VQ51"/>
<dbReference type="FunFam" id="3.40.50.2300:FF:000001">
    <property type="entry name" value="DNA-binding response regulator PhoB"/>
    <property type="match status" value="1"/>
</dbReference>
<feature type="modified residue" description="4-aspartylphosphate" evidence="7">
    <location>
        <position position="51"/>
    </location>
</feature>
<feature type="DNA-binding region" description="OmpR/PhoB-type" evidence="8">
    <location>
        <begin position="123"/>
        <end position="221"/>
    </location>
</feature>
<keyword evidence="6" id="KW-0804">Transcription</keyword>
<dbReference type="InterPro" id="IPR001867">
    <property type="entry name" value="OmpR/PhoB-type_DNA-bd"/>
</dbReference>